<keyword evidence="6 10" id="KW-0472">Membrane</keyword>
<comment type="caution">
    <text evidence="11">The sequence shown here is derived from an EMBL/GenBank/DDBJ whole genome shotgun (WGS) entry which is preliminary data.</text>
</comment>
<evidence type="ECO:0000256" key="7">
    <source>
        <dbReference type="ARBA" id="ARBA00023264"/>
    </source>
</evidence>
<evidence type="ECO:0000256" key="3">
    <source>
        <dbReference type="ARBA" id="ARBA00022692"/>
    </source>
</evidence>
<proteinExistence type="inferred from homology"/>
<dbReference type="EMBL" id="PKSG01001130">
    <property type="protein sequence ID" value="POR30924.1"/>
    <property type="molecule type" value="Genomic_DNA"/>
</dbReference>
<feature type="transmembrane region" description="Helical" evidence="10">
    <location>
        <begin position="230"/>
        <end position="248"/>
    </location>
</feature>
<organism evidence="11 12">
    <name type="scientific">Tolypocladium paradoxum</name>
    <dbReference type="NCBI Taxonomy" id="94208"/>
    <lineage>
        <taxon>Eukaryota</taxon>
        <taxon>Fungi</taxon>
        <taxon>Dikarya</taxon>
        <taxon>Ascomycota</taxon>
        <taxon>Pezizomycotina</taxon>
        <taxon>Sordariomycetes</taxon>
        <taxon>Hypocreomycetidae</taxon>
        <taxon>Hypocreales</taxon>
        <taxon>Ophiocordycipitaceae</taxon>
        <taxon>Tolypocladium</taxon>
    </lineage>
</organism>
<dbReference type="GO" id="GO:0006661">
    <property type="term" value="P:phosphatidylinositol biosynthetic process"/>
    <property type="evidence" value="ECO:0007669"/>
    <property type="project" value="TreeGrafter"/>
</dbReference>
<keyword evidence="2 8" id="KW-0808">Transferase</keyword>
<feature type="transmembrane region" description="Helical" evidence="10">
    <location>
        <begin position="167"/>
        <end position="188"/>
    </location>
</feature>
<dbReference type="OrthoDB" id="10251079at2759"/>
<dbReference type="InterPro" id="IPR048254">
    <property type="entry name" value="CDP_ALCOHOL_P_TRANSF_CS"/>
</dbReference>
<evidence type="ECO:0000256" key="6">
    <source>
        <dbReference type="ARBA" id="ARBA00023136"/>
    </source>
</evidence>
<evidence type="ECO:0000256" key="5">
    <source>
        <dbReference type="ARBA" id="ARBA00023098"/>
    </source>
</evidence>
<comment type="subcellular location">
    <subcellularLocation>
        <location evidence="1">Membrane</location>
        <topology evidence="1">Multi-pass membrane protein</topology>
    </subcellularLocation>
</comment>
<dbReference type="Gene3D" id="1.20.120.1760">
    <property type="match status" value="1"/>
</dbReference>
<feature type="transmembrane region" description="Helical" evidence="10">
    <location>
        <begin position="95"/>
        <end position="117"/>
    </location>
</feature>
<dbReference type="PANTHER" id="PTHR15362:SF4">
    <property type="entry name" value="CDP-DIACYLGLYCEROL--INOSITOL 3-PHOSPHATIDYLTRANSFERASE"/>
    <property type="match status" value="1"/>
</dbReference>
<evidence type="ECO:0000256" key="2">
    <source>
        <dbReference type="ARBA" id="ARBA00022679"/>
    </source>
</evidence>
<keyword evidence="3 10" id="KW-0812">Transmembrane</keyword>
<feature type="non-terminal residue" evidence="11">
    <location>
        <position position="1"/>
    </location>
</feature>
<keyword evidence="12" id="KW-1185">Reference proteome</keyword>
<keyword evidence="7" id="KW-1208">Phospholipid metabolism</keyword>
<protein>
    <submittedName>
        <fullName evidence="11">CDP-diacylglycerol--inositol 3-phosphatidyltransferase-like protein</fullName>
    </submittedName>
</protein>
<dbReference type="STRING" id="94208.A0A2S4KL35"/>
<evidence type="ECO:0000256" key="8">
    <source>
        <dbReference type="RuleBase" id="RU003750"/>
    </source>
</evidence>
<comment type="similarity">
    <text evidence="8">Belongs to the CDP-alcohol phosphatidyltransferase class-I family.</text>
</comment>
<dbReference type="PANTHER" id="PTHR15362">
    <property type="entry name" value="PHOSPHATIDYLINOSITOL SYNTHASE"/>
    <property type="match status" value="1"/>
</dbReference>
<evidence type="ECO:0000313" key="11">
    <source>
        <dbReference type="EMBL" id="POR30924.1"/>
    </source>
</evidence>
<keyword evidence="5" id="KW-0443">Lipid metabolism</keyword>
<evidence type="ECO:0000256" key="4">
    <source>
        <dbReference type="ARBA" id="ARBA00022989"/>
    </source>
</evidence>
<dbReference type="GO" id="GO:0016020">
    <property type="term" value="C:membrane"/>
    <property type="evidence" value="ECO:0007669"/>
    <property type="project" value="UniProtKB-SubCell"/>
</dbReference>
<evidence type="ECO:0000256" key="1">
    <source>
        <dbReference type="ARBA" id="ARBA00004141"/>
    </source>
</evidence>
<dbReference type="AlphaFoldDB" id="A0A2S4KL35"/>
<evidence type="ECO:0000256" key="10">
    <source>
        <dbReference type="SAM" id="Phobius"/>
    </source>
</evidence>
<dbReference type="PROSITE" id="PS00379">
    <property type="entry name" value="CDP_ALCOHOL_P_TRANSF"/>
    <property type="match status" value="1"/>
</dbReference>
<accession>A0A2S4KL35</accession>
<dbReference type="InterPro" id="IPR043130">
    <property type="entry name" value="CDP-OH_PTrfase_TM_dom"/>
</dbReference>
<name>A0A2S4KL35_9HYPO</name>
<reference evidence="11 12" key="1">
    <citation type="submission" date="2018-01" db="EMBL/GenBank/DDBJ databases">
        <title>Harnessing the power of phylogenomics to disentangle the directionality and signatures of interkingdom host jumping in the parasitic fungal genus Tolypocladium.</title>
        <authorList>
            <person name="Quandt C.A."/>
            <person name="Patterson W."/>
            <person name="Spatafora J.W."/>
        </authorList>
    </citation>
    <scope>NUCLEOTIDE SEQUENCE [LARGE SCALE GENOMIC DNA]</scope>
    <source>
        <strain evidence="11 12">NRBC 100945</strain>
    </source>
</reference>
<keyword evidence="4 10" id="KW-1133">Transmembrane helix</keyword>
<evidence type="ECO:0000313" key="12">
    <source>
        <dbReference type="Proteomes" id="UP000237481"/>
    </source>
</evidence>
<dbReference type="Pfam" id="PF01066">
    <property type="entry name" value="CDP-OH_P_transf"/>
    <property type="match status" value="1"/>
</dbReference>
<sequence>LESRPHPCTGHVCGRIADDTTPQARTLTATSSQAILDLARDSATTMPARRTRKQSAKARDTASSDDDNREVDMNGNGSAHNAPEDSDSTPPENIFLFWPNIIGYCRIVLAIASLYYMPLHPRTCSLLYSISCLLDALDGYAARIFEQSTRFGAVLDMVTDRCTTSCLLVFLSSAFPRWAIVFQGLIALDFSSHYMHMYTTLVVGGADSSHKNIDKSQSRLLNLYYSNKNVLFVFCALNELFFIALYLLSFSSPLLSPHLIKSVQESSGGFVQPGAPVDTSILRQMFPDPFSAGALEIARANKMDSNVPWALAGLSFPVMAMKQFINVVQLVKASKSLADVDIKSRKAKGLPRKVEAKSG</sequence>
<gene>
    <name evidence="11" type="ORF">TPAR_08868</name>
</gene>
<dbReference type="Proteomes" id="UP000237481">
    <property type="component" value="Unassembled WGS sequence"/>
</dbReference>
<evidence type="ECO:0000256" key="9">
    <source>
        <dbReference type="SAM" id="MobiDB-lite"/>
    </source>
</evidence>
<dbReference type="GO" id="GO:0005794">
    <property type="term" value="C:Golgi apparatus"/>
    <property type="evidence" value="ECO:0007669"/>
    <property type="project" value="TreeGrafter"/>
</dbReference>
<feature type="region of interest" description="Disordered" evidence="9">
    <location>
        <begin position="39"/>
        <end position="89"/>
    </location>
</feature>
<dbReference type="InterPro" id="IPR000462">
    <property type="entry name" value="CDP-OH_P_trans"/>
</dbReference>
<dbReference type="FunFam" id="1.20.120.1760:FF:000011">
    <property type="entry name" value="Cdp-diacylglycerol-inositol 3-phosphatidyltransferase pis"/>
    <property type="match status" value="1"/>
</dbReference>
<dbReference type="GO" id="GO:0003881">
    <property type="term" value="F:CDP-diacylglycerol-inositol 3-phosphatidyltransferase activity"/>
    <property type="evidence" value="ECO:0007669"/>
    <property type="project" value="TreeGrafter"/>
</dbReference>